<feature type="compositionally biased region" description="Basic and acidic residues" evidence="8">
    <location>
        <begin position="1340"/>
        <end position="1361"/>
    </location>
</feature>
<comment type="subcellular location">
    <subcellularLocation>
        <location evidence="1">Nucleus</location>
    </subcellularLocation>
</comment>
<evidence type="ECO:0000256" key="1">
    <source>
        <dbReference type="ARBA" id="ARBA00004123"/>
    </source>
</evidence>
<dbReference type="Gene3D" id="2.40.50.40">
    <property type="match status" value="2"/>
</dbReference>
<feature type="domain" description="Chromo" evidence="9">
    <location>
        <begin position="225"/>
        <end position="283"/>
    </location>
</feature>
<feature type="compositionally biased region" description="Basic and acidic residues" evidence="8">
    <location>
        <begin position="86"/>
        <end position="95"/>
    </location>
</feature>
<evidence type="ECO:0000313" key="12">
    <source>
        <dbReference type="EMBL" id="NDV28986.1"/>
    </source>
</evidence>
<dbReference type="Pfam" id="PF00271">
    <property type="entry name" value="Helicase_C"/>
    <property type="match status" value="1"/>
</dbReference>
<feature type="domain" description="Helicase ATP-binding" evidence="10">
    <location>
        <begin position="324"/>
        <end position="499"/>
    </location>
</feature>
<dbReference type="InterPro" id="IPR003889">
    <property type="entry name" value="FYrich_C"/>
</dbReference>
<dbReference type="Gene3D" id="3.40.50.10810">
    <property type="entry name" value="Tandem AAA-ATPase domain"/>
    <property type="match status" value="1"/>
</dbReference>
<evidence type="ECO:0000256" key="5">
    <source>
        <dbReference type="ARBA" id="ARBA00022840"/>
    </source>
</evidence>
<feature type="region of interest" description="Disordered" evidence="8">
    <location>
        <begin position="991"/>
        <end position="1010"/>
    </location>
</feature>
<organism evidence="12">
    <name type="scientific">Arcella intermedia</name>
    <dbReference type="NCBI Taxonomy" id="1963864"/>
    <lineage>
        <taxon>Eukaryota</taxon>
        <taxon>Amoebozoa</taxon>
        <taxon>Tubulinea</taxon>
        <taxon>Elardia</taxon>
        <taxon>Arcellinida</taxon>
        <taxon>Sphaerothecina</taxon>
        <taxon>Arcellidae</taxon>
        <taxon>Arcella</taxon>
    </lineage>
</organism>
<feature type="domain" description="Chromo" evidence="9">
    <location>
        <begin position="139"/>
        <end position="218"/>
    </location>
</feature>
<dbReference type="Pfam" id="PF05964">
    <property type="entry name" value="FYRN"/>
    <property type="match status" value="1"/>
</dbReference>
<dbReference type="InterPro" id="IPR000330">
    <property type="entry name" value="SNF2_N"/>
</dbReference>
<dbReference type="InterPro" id="IPR056342">
    <property type="entry name" value="HTH_CHD6-9"/>
</dbReference>
<protein>
    <submittedName>
        <fullName evidence="12">Uncharacterized protein</fullName>
    </submittedName>
</protein>
<dbReference type="CDD" id="cd18793">
    <property type="entry name" value="SF2_C_SNF"/>
    <property type="match status" value="1"/>
</dbReference>
<evidence type="ECO:0000256" key="2">
    <source>
        <dbReference type="ARBA" id="ARBA00022737"/>
    </source>
</evidence>
<dbReference type="InterPro" id="IPR023780">
    <property type="entry name" value="Chromo_domain"/>
</dbReference>
<feature type="compositionally biased region" description="Acidic residues" evidence="8">
    <location>
        <begin position="892"/>
        <end position="913"/>
    </location>
</feature>
<feature type="domain" description="Helicase C-terminal" evidence="11">
    <location>
        <begin position="633"/>
        <end position="784"/>
    </location>
</feature>
<dbReference type="SMART" id="SM00487">
    <property type="entry name" value="DEXDc"/>
    <property type="match status" value="1"/>
</dbReference>
<dbReference type="SUPFAM" id="SSF52540">
    <property type="entry name" value="P-loop containing nucleoside triphosphate hydrolases"/>
    <property type="match status" value="2"/>
</dbReference>
<dbReference type="Pfam" id="PF23078">
    <property type="entry name" value="HTH_CHD6-9"/>
    <property type="match status" value="1"/>
</dbReference>
<proteinExistence type="predicted"/>
<feature type="region of interest" description="Disordered" evidence="8">
    <location>
        <begin position="1340"/>
        <end position="1402"/>
    </location>
</feature>
<dbReference type="SMART" id="SM00490">
    <property type="entry name" value="HELICc"/>
    <property type="match status" value="1"/>
</dbReference>
<dbReference type="InterPro" id="IPR056302">
    <property type="entry name" value="CHD1-2/Hrp3_HTH"/>
</dbReference>
<dbReference type="InterPro" id="IPR016197">
    <property type="entry name" value="Chromo-like_dom_sf"/>
</dbReference>
<dbReference type="PANTHER" id="PTHR45623">
    <property type="entry name" value="CHROMODOMAIN-HELICASE-DNA-BINDING PROTEIN 3-RELATED-RELATED"/>
    <property type="match status" value="1"/>
</dbReference>
<dbReference type="Pfam" id="PF05965">
    <property type="entry name" value="FYRC"/>
    <property type="match status" value="1"/>
</dbReference>
<dbReference type="InterPro" id="IPR014001">
    <property type="entry name" value="Helicase_ATP-bd"/>
</dbReference>
<keyword evidence="5" id="KW-0067">ATP-binding</keyword>
<dbReference type="Gene3D" id="3.30.160.360">
    <property type="match status" value="1"/>
</dbReference>
<evidence type="ECO:0000259" key="9">
    <source>
        <dbReference type="PROSITE" id="PS50013"/>
    </source>
</evidence>
<evidence type="ECO:0000256" key="7">
    <source>
        <dbReference type="ARBA" id="ARBA00023242"/>
    </source>
</evidence>
<evidence type="ECO:0000256" key="6">
    <source>
        <dbReference type="ARBA" id="ARBA00023125"/>
    </source>
</evidence>
<dbReference type="PROSITE" id="PS51543">
    <property type="entry name" value="FYRC"/>
    <property type="match status" value="1"/>
</dbReference>
<sequence length="1804" mass="208093">MDEGSYSLEEDSPEVTKKGKISSENGLSHQLNGTPSSLSKFNATESDYEKEYEMEMSMEDLDMENSDEERDGEEDRDGRDGDDDNAPDKKHSITEKKRRTSTRTAGNRLNYANFQSSEDEDENSNSDSIADLIPITTEKVLEKILAVRQKESKLPNFQPASPSANDSYADLEFLIKWKGMSYLHTEWVDVSVLLKAHMGRSRLQKFFKNNPLSGRIEEPYPSSYAIVDRIIATKEYNGQTYYLTKFENGQYFESTWELAADLNDNEKIKQFLHREVPHTTPCGPIMNEKRPPFVEETCLLKETPSFKEGLNLRPYQLEGVNWLLYSWYHRTNSILADEMGLGKTVQTIAILDHLNRKYNIRGPFLIVVPLSTLTHWQREIERWTDMNAIVYHGNAESRRIIRQYEFHFWDKTHYDVSGPLKFNILITTYEMLITDSKIFQPIEWQYCVIDEAHRLKNKTSRLTTEFSRMKYAHLTLLTGTPVQNNMEELWTLLHILDPKKFSNYDDFESDFGVLKDVSQVARLQELLKPYLLRRMKEDVEKSIIPKEETIIEVELTRLQKKYYRSILEGSVGHLTKTPRSSHLPCLMNVMMQLRKCCNHPFLLKGVEIFETKGLKKKEEIDNLLIESSGKLVLIDKLIPKLMADNHKILIFSQMVGILNILEDYLKIRNMKYERIDGSIRGSDRQAAIDRFSNESSVVHIFLICTRAGGLGINLTAADTVIIFDSDWNPQNDLQAQARCHRIGQEKKVQIYRLITRNTYEKRMFERASMKLGLDFAVLTQLDSGDNSEVPKLDFTKNSHSKSFTSEEVALVLKNGAYDIFHDDDDASNKFCEENIDQILQARTQTVVHDYSSGSSTFSKASFVAESAQPELDVNDPDFWYKLMPDKAKEGFSEELSDSDMELSDVEAGSDDENPQNKRRSLWISSLRNRFQKGLMLFGFGRWSKIIRTARLRFTEQEVSRYAMMYLQKLVSILKYDIDDVLPEIMITETETNPTPEASANPENQSQANDPTLNEASFISKLQKNGKVIFLRLQLMKTLSDLIKSQFSGTDDVWGKLNTDVPEGWTSREDKDLLIGIYNHGFSKFNSIKNDPSLCFRNRFEKDKKSKKLEKGSASSEWPSPKWLTLRCKHVIHTYAIVSDKKQKSYHQKFKKDKPIPIPLSQYVDVSKNKQKSKLEWLKREMSDFYRVVTTWGIPICKEKNDLDFDFIKQKAKLNNKDSDSIRQYYYDFISSCKQAKEKRKVDDPLLTNVKARRALERITMFHQLRTKVLPSAESELQVYWKPLTSNYIIRDSELPTWWVPVKHDYALVKGIVKHGFGKWSAIFSDTSSEFNQIFKEKTGGKIANEEKTENEEKTNEARSEESEFSESDDEEEGTKKRTKSQKKEISKNSTGKPGRRGGNRRDTVISSLMNMPKDKIFFQRLNLLIQLVTDKGVIQHQQPKIIPEKKVEPLQQQQPIRHQLEIDDHEDGDGKPEESTHETLKRKKSFSKEPTVYKKRKNTNFKRDSAGNLVFPLEIGLLSVDCLGRVSDKKTFHNEKYIWPIGFKSRREYISSVDVSKRTQYICEILDGDRPIFKVTDPDDPVNTVTATSSSSAWKQILDRINSKRPDEQKRTSVSGPDYFGFGIPQIAELIAQLPGAQNCTRYIGGNSRKRMLKSKKVVEPINLSVKKQVVEDTNFPTIPLPPPPLLTSSLIGESFYKTTSIPPPNIVPPPLTGSKFMAYRTQNKPRNPETIPVVPPEHPVVYPSILPTFQQVNVQQTPFLHQTFFQQQLPYKPVYLPFNQLNNPPKDTQKPEEPLTTININKT</sequence>
<evidence type="ECO:0000259" key="11">
    <source>
        <dbReference type="PROSITE" id="PS51194"/>
    </source>
</evidence>
<dbReference type="PROSITE" id="PS51194">
    <property type="entry name" value="HELICASE_CTER"/>
    <property type="match status" value="1"/>
</dbReference>
<dbReference type="SMART" id="SM00542">
    <property type="entry name" value="FYRC"/>
    <property type="match status" value="1"/>
</dbReference>
<dbReference type="CDD" id="cd17995">
    <property type="entry name" value="DEXHc_CHD6_7_8_9"/>
    <property type="match status" value="1"/>
</dbReference>
<dbReference type="GO" id="GO:0005524">
    <property type="term" value="F:ATP binding"/>
    <property type="evidence" value="ECO:0007669"/>
    <property type="project" value="UniProtKB-KW"/>
</dbReference>
<keyword evidence="2" id="KW-0677">Repeat</keyword>
<keyword evidence="3" id="KW-0547">Nucleotide-binding</keyword>
<dbReference type="Pfam" id="PF00385">
    <property type="entry name" value="Chromo"/>
    <property type="match status" value="1"/>
</dbReference>
<dbReference type="PROSITE" id="PS51542">
    <property type="entry name" value="FYRN"/>
    <property type="match status" value="1"/>
</dbReference>
<dbReference type="InterPro" id="IPR003888">
    <property type="entry name" value="FYrich_N"/>
</dbReference>
<feature type="compositionally biased region" description="Polar residues" evidence="8">
    <location>
        <begin position="102"/>
        <end position="115"/>
    </location>
</feature>
<dbReference type="Pfam" id="PF00176">
    <property type="entry name" value="SNF2-rel_dom"/>
    <property type="match status" value="1"/>
</dbReference>
<dbReference type="SMART" id="SM00541">
    <property type="entry name" value="FYRN"/>
    <property type="match status" value="1"/>
</dbReference>
<keyword evidence="7" id="KW-0539">Nucleus</keyword>
<keyword evidence="4" id="KW-0378">Hydrolase</keyword>
<feature type="region of interest" description="Disordered" evidence="8">
    <location>
        <begin position="892"/>
        <end position="916"/>
    </location>
</feature>
<feature type="compositionally biased region" description="Acidic residues" evidence="8">
    <location>
        <begin position="54"/>
        <end position="85"/>
    </location>
</feature>
<feature type="compositionally biased region" description="Acidic residues" evidence="8">
    <location>
        <begin position="1362"/>
        <end position="1372"/>
    </location>
</feature>
<reference evidence="12" key="1">
    <citation type="journal article" date="2020" name="J. Eukaryot. Microbiol.">
        <title>De novo Sequencing, Assembly and Annotation of the Transcriptome for the Free-Living Testate Amoeba Arcella intermedia.</title>
        <authorList>
            <person name="Ribeiro G.M."/>
            <person name="Porfirio-Sousa A.L."/>
            <person name="Maurer-Alcala X.X."/>
            <person name="Katz L.A."/>
            <person name="Lahr D.J.G."/>
        </authorList>
    </citation>
    <scope>NUCLEOTIDE SEQUENCE</scope>
</reference>
<dbReference type="SUPFAM" id="SSF54160">
    <property type="entry name" value="Chromo domain-like"/>
    <property type="match status" value="2"/>
</dbReference>
<dbReference type="InterPro" id="IPR027417">
    <property type="entry name" value="P-loop_NTPase"/>
</dbReference>
<evidence type="ECO:0000256" key="4">
    <source>
        <dbReference type="ARBA" id="ARBA00022801"/>
    </source>
</evidence>
<dbReference type="SMART" id="SM00298">
    <property type="entry name" value="CHROMO"/>
    <property type="match status" value="2"/>
</dbReference>
<feature type="region of interest" description="Disordered" evidence="8">
    <location>
        <begin position="1782"/>
        <end position="1804"/>
    </location>
</feature>
<feature type="region of interest" description="Disordered" evidence="8">
    <location>
        <begin position="1"/>
        <end position="127"/>
    </location>
</feature>
<dbReference type="GO" id="GO:0003677">
    <property type="term" value="F:DNA binding"/>
    <property type="evidence" value="ECO:0007669"/>
    <property type="project" value="UniProtKB-KW"/>
</dbReference>
<dbReference type="PROSITE" id="PS51192">
    <property type="entry name" value="HELICASE_ATP_BIND_1"/>
    <property type="match status" value="1"/>
</dbReference>
<dbReference type="GO" id="GO:0016787">
    <property type="term" value="F:hydrolase activity"/>
    <property type="evidence" value="ECO:0007669"/>
    <property type="project" value="UniProtKB-KW"/>
</dbReference>
<keyword evidence="6" id="KW-0238">DNA-binding</keyword>
<feature type="compositionally biased region" description="Basic and acidic residues" evidence="8">
    <location>
        <begin position="1461"/>
        <end position="1479"/>
    </location>
</feature>
<dbReference type="Pfam" id="PF23588">
    <property type="entry name" value="HTH_CHD1_Hrp3"/>
    <property type="match status" value="1"/>
</dbReference>
<feature type="region of interest" description="Disordered" evidence="8">
    <location>
        <begin position="1461"/>
        <end position="1491"/>
    </location>
</feature>
<dbReference type="PROSITE" id="PS50013">
    <property type="entry name" value="CHROMO_2"/>
    <property type="match status" value="2"/>
</dbReference>
<accession>A0A6B2KW73</accession>
<feature type="compositionally biased region" description="Polar residues" evidence="8">
    <location>
        <begin position="22"/>
        <end position="44"/>
    </location>
</feature>
<evidence type="ECO:0000256" key="3">
    <source>
        <dbReference type="ARBA" id="ARBA00022741"/>
    </source>
</evidence>
<evidence type="ECO:0000259" key="10">
    <source>
        <dbReference type="PROSITE" id="PS51192"/>
    </source>
</evidence>
<dbReference type="GO" id="GO:0005634">
    <property type="term" value="C:nucleus"/>
    <property type="evidence" value="ECO:0007669"/>
    <property type="project" value="UniProtKB-SubCell"/>
</dbReference>
<dbReference type="InterPro" id="IPR038718">
    <property type="entry name" value="SNF2-like_sf"/>
</dbReference>
<dbReference type="EMBL" id="GIBP01000017">
    <property type="protein sequence ID" value="NDV28986.1"/>
    <property type="molecule type" value="Transcribed_RNA"/>
</dbReference>
<dbReference type="Gene3D" id="1.10.10.60">
    <property type="entry name" value="Homeodomain-like"/>
    <property type="match status" value="2"/>
</dbReference>
<dbReference type="InterPro" id="IPR049730">
    <property type="entry name" value="SNF2/RAD54-like_C"/>
</dbReference>
<name>A0A6B2KW73_9EUKA</name>
<dbReference type="InterPro" id="IPR000953">
    <property type="entry name" value="Chromo/chromo_shadow_dom"/>
</dbReference>
<evidence type="ECO:0000256" key="8">
    <source>
        <dbReference type="SAM" id="MobiDB-lite"/>
    </source>
</evidence>
<dbReference type="PANTHER" id="PTHR45623:SF11">
    <property type="entry name" value="KISMET, ISOFORM C"/>
    <property type="match status" value="1"/>
</dbReference>
<dbReference type="InterPro" id="IPR001650">
    <property type="entry name" value="Helicase_C-like"/>
</dbReference>
<feature type="compositionally biased region" description="Acidic residues" evidence="8">
    <location>
        <begin position="1"/>
        <end position="13"/>
    </location>
</feature>
<dbReference type="Gene3D" id="3.40.50.300">
    <property type="entry name" value="P-loop containing nucleotide triphosphate hydrolases"/>
    <property type="match status" value="1"/>
</dbReference>